<keyword evidence="3" id="KW-1185">Reference proteome</keyword>
<name>A0A6A5Z449_9PLEO</name>
<evidence type="ECO:0000313" key="3">
    <source>
        <dbReference type="Proteomes" id="UP000799770"/>
    </source>
</evidence>
<feature type="compositionally biased region" description="Basic and acidic residues" evidence="1">
    <location>
        <begin position="195"/>
        <end position="206"/>
    </location>
</feature>
<feature type="compositionally biased region" description="Polar residues" evidence="1">
    <location>
        <begin position="567"/>
        <end position="580"/>
    </location>
</feature>
<reference evidence="2" key="1">
    <citation type="journal article" date="2020" name="Stud. Mycol.">
        <title>101 Dothideomycetes genomes: a test case for predicting lifestyles and emergence of pathogens.</title>
        <authorList>
            <person name="Haridas S."/>
            <person name="Albert R."/>
            <person name="Binder M."/>
            <person name="Bloem J."/>
            <person name="Labutti K."/>
            <person name="Salamov A."/>
            <person name="Andreopoulos B."/>
            <person name="Baker S."/>
            <person name="Barry K."/>
            <person name="Bills G."/>
            <person name="Bluhm B."/>
            <person name="Cannon C."/>
            <person name="Castanera R."/>
            <person name="Culley D."/>
            <person name="Daum C."/>
            <person name="Ezra D."/>
            <person name="Gonzalez J."/>
            <person name="Henrissat B."/>
            <person name="Kuo A."/>
            <person name="Liang C."/>
            <person name="Lipzen A."/>
            <person name="Lutzoni F."/>
            <person name="Magnuson J."/>
            <person name="Mondo S."/>
            <person name="Nolan M."/>
            <person name="Ohm R."/>
            <person name="Pangilinan J."/>
            <person name="Park H.-J."/>
            <person name="Ramirez L."/>
            <person name="Alfaro M."/>
            <person name="Sun H."/>
            <person name="Tritt A."/>
            <person name="Yoshinaga Y."/>
            <person name="Zwiers L.-H."/>
            <person name="Turgeon B."/>
            <person name="Goodwin S."/>
            <person name="Spatafora J."/>
            <person name="Crous P."/>
            <person name="Grigoriev I."/>
        </authorList>
    </citation>
    <scope>NUCLEOTIDE SEQUENCE</scope>
    <source>
        <strain evidence="2">CBS 627.86</strain>
    </source>
</reference>
<gene>
    <name evidence="2" type="ORF">BDV96DRAFT_601147</name>
</gene>
<sequence>MDHWGDPWADADADDADTKSPAKNEEVKTQPPPSPSPLPNRAPVVLNGFLDEAGWGAAEEEDDFGGWASSTNGGGFGHVADSETRAPEPTLPRNEDWTQESKHDNDVEEKDTHLGLEDEGWGALTEEQDFSSMSENVVSETSDSATTVQADEVPARHSLEGVGALNHDDDLSTRPSTSPSDISHTEAPTESPRTSFEDERMHRKECGIAATPLKSEESPHTGNKDDLALEAEQLQEEASDENGFGDFEDNEREGIQSGHEGNTTAEDQDEHKEQHAEVHPSSQKIDHPRASIVSFPAISGLDLDWSLINDLFPLSKPAKELPAPPEDPIHSTSTRKAWYRLTRKQTMREFNTGSNDDNYIRVTWANSRIKQDVIKTVGRWTNEGRMSGRGNAAGGFFNWDRPAAPAPNPVGLHVRKKSIAPVPVPIQPTKQATQPLATNVPAAFSWSSPMSSSDPWKQDSSTNRSVSSPTTPKHTAITRLQVQGPRSVSVDLTSRSPAQTSHKRTNTSVAPDLLTETPPTGPSSVTAAFVDERNLSNSGTSQQLPPPVTEAPEADVWGDIGALETPEQLQPSNIVQAQQSDIDDDEEWGEMVESPATPTLPSFPTNSTPAQQPSTATSSPAPTVPSSSPWASATARDALPVTRLKGAVSPTTANFKFNSFVPEGVIEGPIGPGLLKKSQSVQSTPEKGRIVPNSALKVEMSQNEEPEETHGDMDEADDFADFESLVPNDQPSKPLTPTLPSPAPVSEPVFMSTPSPAPPPEPPSDALDFSIFESNPPTSAPSQHHSVSDPSDPWSIFDTPPPPPPPAPEPEPFVRPPAKNLTPPPLQPLTGATNLAQKRKEEEDEIIQTIVNGLPDLTYMLRR</sequence>
<feature type="compositionally biased region" description="Polar residues" evidence="1">
    <location>
        <begin position="772"/>
        <end position="789"/>
    </location>
</feature>
<evidence type="ECO:0000313" key="2">
    <source>
        <dbReference type="EMBL" id="KAF2113667.1"/>
    </source>
</evidence>
<feature type="compositionally biased region" description="Polar residues" evidence="1">
    <location>
        <begin position="458"/>
        <end position="500"/>
    </location>
</feature>
<feature type="compositionally biased region" description="Basic and acidic residues" evidence="1">
    <location>
        <begin position="214"/>
        <end position="227"/>
    </location>
</feature>
<feature type="compositionally biased region" description="Polar residues" evidence="1">
    <location>
        <begin position="130"/>
        <end position="149"/>
    </location>
</feature>
<feature type="region of interest" description="Disordered" evidence="1">
    <location>
        <begin position="447"/>
        <end position="632"/>
    </location>
</feature>
<feature type="region of interest" description="Disordered" evidence="1">
    <location>
        <begin position="676"/>
        <end position="832"/>
    </location>
</feature>
<feature type="compositionally biased region" description="Acidic residues" evidence="1">
    <location>
        <begin position="581"/>
        <end position="590"/>
    </location>
</feature>
<feature type="region of interest" description="Disordered" evidence="1">
    <location>
        <begin position="1"/>
        <end position="288"/>
    </location>
</feature>
<feature type="compositionally biased region" description="Basic and acidic residues" evidence="1">
    <location>
        <begin position="269"/>
        <end position="288"/>
    </location>
</feature>
<feature type="compositionally biased region" description="Basic and acidic residues" evidence="1">
    <location>
        <begin position="16"/>
        <end position="28"/>
    </location>
</feature>
<accession>A0A6A5Z449</accession>
<dbReference type="EMBL" id="ML977327">
    <property type="protein sequence ID" value="KAF2113667.1"/>
    <property type="molecule type" value="Genomic_DNA"/>
</dbReference>
<organism evidence="2 3">
    <name type="scientific">Lophiotrema nucula</name>
    <dbReference type="NCBI Taxonomy" id="690887"/>
    <lineage>
        <taxon>Eukaryota</taxon>
        <taxon>Fungi</taxon>
        <taxon>Dikarya</taxon>
        <taxon>Ascomycota</taxon>
        <taxon>Pezizomycotina</taxon>
        <taxon>Dothideomycetes</taxon>
        <taxon>Pleosporomycetidae</taxon>
        <taxon>Pleosporales</taxon>
        <taxon>Lophiotremataceae</taxon>
        <taxon>Lophiotrema</taxon>
    </lineage>
</organism>
<evidence type="ECO:0000256" key="1">
    <source>
        <dbReference type="SAM" id="MobiDB-lite"/>
    </source>
</evidence>
<feature type="compositionally biased region" description="Polar residues" evidence="1">
    <location>
        <begin position="596"/>
        <end position="606"/>
    </location>
</feature>
<dbReference type="Proteomes" id="UP000799770">
    <property type="component" value="Unassembled WGS sequence"/>
</dbReference>
<feature type="compositionally biased region" description="Pro residues" evidence="1">
    <location>
        <begin position="799"/>
        <end position="815"/>
    </location>
</feature>
<dbReference type="AlphaFoldDB" id="A0A6A5Z449"/>
<dbReference type="OrthoDB" id="3941134at2759"/>
<feature type="compositionally biased region" description="Pro residues" evidence="1">
    <location>
        <begin position="30"/>
        <end position="40"/>
    </location>
</feature>
<proteinExistence type="predicted"/>
<feature type="compositionally biased region" description="Basic and acidic residues" evidence="1">
    <location>
        <begin position="93"/>
        <end position="116"/>
    </location>
</feature>
<protein>
    <submittedName>
        <fullName evidence="2">Uncharacterized protein</fullName>
    </submittedName>
</protein>
<feature type="compositionally biased region" description="Polar residues" evidence="1">
    <location>
        <begin position="173"/>
        <end position="194"/>
    </location>
</feature>
<feature type="compositionally biased region" description="Low complexity" evidence="1">
    <location>
        <begin position="607"/>
        <end position="632"/>
    </location>
</feature>